<evidence type="ECO:0000313" key="3">
    <source>
        <dbReference type="Proteomes" id="UP000623129"/>
    </source>
</evidence>
<protein>
    <submittedName>
        <fullName evidence="2">Uncharacterized protein</fullName>
    </submittedName>
</protein>
<organism evidence="2 3">
    <name type="scientific">Carex littledalei</name>
    <dbReference type="NCBI Taxonomy" id="544730"/>
    <lineage>
        <taxon>Eukaryota</taxon>
        <taxon>Viridiplantae</taxon>
        <taxon>Streptophyta</taxon>
        <taxon>Embryophyta</taxon>
        <taxon>Tracheophyta</taxon>
        <taxon>Spermatophyta</taxon>
        <taxon>Magnoliopsida</taxon>
        <taxon>Liliopsida</taxon>
        <taxon>Poales</taxon>
        <taxon>Cyperaceae</taxon>
        <taxon>Cyperoideae</taxon>
        <taxon>Cariceae</taxon>
        <taxon>Carex</taxon>
        <taxon>Carex subgen. Euthyceras</taxon>
    </lineage>
</organism>
<dbReference type="Proteomes" id="UP000623129">
    <property type="component" value="Unassembled WGS sequence"/>
</dbReference>
<evidence type="ECO:0000256" key="1">
    <source>
        <dbReference type="SAM" id="MobiDB-lite"/>
    </source>
</evidence>
<keyword evidence="3" id="KW-1185">Reference proteome</keyword>
<comment type="caution">
    <text evidence="2">The sequence shown here is derived from an EMBL/GenBank/DDBJ whole genome shotgun (WGS) entry which is preliminary data.</text>
</comment>
<dbReference type="PANTHER" id="PTHR34280">
    <property type="entry name" value="OS01G0920100 PROTEIN"/>
    <property type="match status" value="1"/>
</dbReference>
<sequence>MELTTQKSRKSRMRFFTRRSSSINSNVSFKSVGSTLSFSSANSGSKDESFFESKLNFESDADEEFHSVHEETATPDNHATAASSNLNKSTSIGPTVTNSEKESSRSKLIDLLKEEQDGIKQEQVIESSNNSKLEKLSSIESRGSSVDEIPRQSKIMRNRSFKAAPCCVPCLVFTSCVKDRRKFKTDTGS</sequence>
<dbReference type="PANTHER" id="PTHR34280:SF2">
    <property type="entry name" value="OS01G0920100 PROTEIN"/>
    <property type="match status" value="1"/>
</dbReference>
<feature type="region of interest" description="Disordered" evidence="1">
    <location>
        <begin position="74"/>
        <end position="105"/>
    </location>
</feature>
<proteinExistence type="predicted"/>
<dbReference type="AlphaFoldDB" id="A0A833QR73"/>
<feature type="compositionally biased region" description="Polar residues" evidence="1">
    <location>
        <begin position="74"/>
        <end position="98"/>
    </location>
</feature>
<accession>A0A833QR73</accession>
<dbReference type="EMBL" id="SWLB01000023">
    <property type="protein sequence ID" value="KAF3323672.1"/>
    <property type="molecule type" value="Genomic_DNA"/>
</dbReference>
<dbReference type="InterPro" id="IPR038947">
    <property type="entry name" value="At3g27210-like"/>
</dbReference>
<evidence type="ECO:0000313" key="2">
    <source>
        <dbReference type="EMBL" id="KAF3323672.1"/>
    </source>
</evidence>
<reference evidence="2" key="1">
    <citation type="submission" date="2020-01" db="EMBL/GenBank/DDBJ databases">
        <title>Genome sequence of Kobresia littledalei, the first chromosome-level genome in the family Cyperaceae.</title>
        <authorList>
            <person name="Qu G."/>
        </authorList>
    </citation>
    <scope>NUCLEOTIDE SEQUENCE</scope>
    <source>
        <strain evidence="2">C.B.Clarke</strain>
        <tissue evidence="2">Leaf</tissue>
    </source>
</reference>
<gene>
    <name evidence="2" type="ORF">FCM35_KLT12403</name>
</gene>
<name>A0A833QR73_9POAL</name>